<keyword evidence="3" id="KW-1185">Reference proteome</keyword>
<dbReference type="Pfam" id="PF06850">
    <property type="entry name" value="PHB_depo_C"/>
    <property type="match status" value="1"/>
</dbReference>
<dbReference type="InterPro" id="IPR051321">
    <property type="entry name" value="PHA/PHB_synthase"/>
</dbReference>
<dbReference type="Gene3D" id="3.40.50.1820">
    <property type="entry name" value="alpha/beta hydrolase"/>
    <property type="match status" value="1"/>
</dbReference>
<protein>
    <submittedName>
        <fullName evidence="2">Poly(3-hydroxybutyrate) depolymerase</fullName>
    </submittedName>
</protein>
<name>A0ABY1QKZ5_9BURK</name>
<dbReference type="PANTHER" id="PTHR36837">
    <property type="entry name" value="POLY(3-HYDROXYALKANOATE) POLYMERASE SUBUNIT PHAC"/>
    <property type="match status" value="1"/>
</dbReference>
<dbReference type="PIRSF" id="PIRSF020818">
    <property type="entry name" value="PHB_depoly_PhaZ"/>
    <property type="match status" value="1"/>
</dbReference>
<dbReference type="SUPFAM" id="SSF53474">
    <property type="entry name" value="alpha/beta-Hydrolases"/>
    <property type="match status" value="1"/>
</dbReference>
<proteinExistence type="predicted"/>
<feature type="domain" description="PHB de-polymerase C-terminal" evidence="1">
    <location>
        <begin position="180"/>
        <end position="375"/>
    </location>
</feature>
<dbReference type="Proteomes" id="UP001158049">
    <property type="component" value="Unassembled WGS sequence"/>
</dbReference>
<dbReference type="EMBL" id="FXUL01000020">
    <property type="protein sequence ID" value="SMP73931.1"/>
    <property type="molecule type" value="Genomic_DNA"/>
</dbReference>
<dbReference type="InterPro" id="IPR010915">
    <property type="entry name" value="PHB_depoly_PhaZ"/>
</dbReference>
<organism evidence="2 3">
    <name type="scientific">Noviherbaspirillum suwonense</name>
    <dbReference type="NCBI Taxonomy" id="1224511"/>
    <lineage>
        <taxon>Bacteria</taxon>
        <taxon>Pseudomonadati</taxon>
        <taxon>Pseudomonadota</taxon>
        <taxon>Betaproteobacteria</taxon>
        <taxon>Burkholderiales</taxon>
        <taxon>Oxalobacteraceae</taxon>
        <taxon>Noviherbaspirillum</taxon>
    </lineage>
</organism>
<gene>
    <name evidence="2" type="ORF">SAMN06295970_1207</name>
</gene>
<evidence type="ECO:0000259" key="1">
    <source>
        <dbReference type="Pfam" id="PF06850"/>
    </source>
</evidence>
<dbReference type="NCBIfam" id="TIGR01849">
    <property type="entry name" value="PHB_depoly_PhaZ"/>
    <property type="match status" value="1"/>
</dbReference>
<sequence>MTGPDLSTMPGWTTHPPGMRELALTLEATLGDRMRLPRETFGLDGMQLGQSGAVREEVALDAPFGRLLRFGMPGHRRNRVLLVAPMAGHGSAQLRETVAGLLPEFDVYVTDWRDARDVPLSEGGFGLDDYIDYLLRFIVHVGPGAHLMAICQSCVPTLAALSLLAEDQHPAQPVSLVMMAGPVDAAVSPSPVNDYATGASLSWFEQHLISTVPAGAAGAGRRVYGGAMQLISAAGMEYRRRLAALSSSMFDPSRYLQAMMEMGSAMPPQQPVLDLAAEFYLDNLRDVFQQCALARGKLRHRGRPVRPEAVRGIALLTVEGAEDEICGAGQTAAAHALCSGIDDACKRHVAVDGAGHRDVFSGESWRTQVLPEVMKTLMVDAAGDSPAVRRRVRRA</sequence>
<evidence type="ECO:0000313" key="2">
    <source>
        <dbReference type="EMBL" id="SMP73931.1"/>
    </source>
</evidence>
<evidence type="ECO:0000313" key="3">
    <source>
        <dbReference type="Proteomes" id="UP001158049"/>
    </source>
</evidence>
<dbReference type="PANTHER" id="PTHR36837:SF4">
    <property type="entry name" value="BLR0908 PROTEIN"/>
    <property type="match status" value="1"/>
</dbReference>
<dbReference type="InterPro" id="IPR029058">
    <property type="entry name" value="AB_hydrolase_fold"/>
</dbReference>
<reference evidence="2 3" key="1">
    <citation type="submission" date="2017-05" db="EMBL/GenBank/DDBJ databases">
        <authorList>
            <person name="Varghese N."/>
            <person name="Submissions S."/>
        </authorList>
    </citation>
    <scope>NUCLEOTIDE SEQUENCE [LARGE SCALE GENOMIC DNA]</scope>
    <source>
        <strain evidence="2 3">DSM 26001</strain>
    </source>
</reference>
<comment type="caution">
    <text evidence="2">The sequence shown here is derived from an EMBL/GenBank/DDBJ whole genome shotgun (WGS) entry which is preliminary data.</text>
</comment>
<accession>A0ABY1QKZ5</accession>
<dbReference type="InterPro" id="IPR009656">
    <property type="entry name" value="PHB_depo_C"/>
</dbReference>